<protein>
    <submittedName>
        <fullName evidence="1">Uncharacterized protein</fullName>
    </submittedName>
</protein>
<reference evidence="1" key="2">
    <citation type="submission" date="2019-07" db="EMBL/GenBank/DDBJ databases">
        <authorList>
            <person name="Seetharam A."/>
            <person name="Woodhouse M."/>
            <person name="Cannon E."/>
        </authorList>
    </citation>
    <scope>NUCLEOTIDE SEQUENCE [LARGE SCALE GENOMIC DNA]</scope>
    <source>
        <strain evidence="1">cv. B73</strain>
    </source>
</reference>
<dbReference type="Proteomes" id="UP000007305">
    <property type="component" value="Chromosome 5"/>
</dbReference>
<dbReference type="Gramene" id="Zm00001eb237730_T001">
    <property type="protein sequence ID" value="Zm00001eb237730_P001"/>
    <property type="gene ID" value="Zm00001eb237730"/>
</dbReference>
<dbReference type="EnsemblPlants" id="Zm00001eb237730_T001">
    <property type="protein sequence ID" value="Zm00001eb237730_P001"/>
    <property type="gene ID" value="Zm00001eb237730"/>
</dbReference>
<evidence type="ECO:0000313" key="2">
    <source>
        <dbReference type="Proteomes" id="UP000007305"/>
    </source>
</evidence>
<dbReference type="InParanoid" id="A0A804PGS7"/>
<organism evidence="1 2">
    <name type="scientific">Zea mays</name>
    <name type="common">Maize</name>
    <dbReference type="NCBI Taxonomy" id="4577"/>
    <lineage>
        <taxon>Eukaryota</taxon>
        <taxon>Viridiplantae</taxon>
        <taxon>Streptophyta</taxon>
        <taxon>Embryophyta</taxon>
        <taxon>Tracheophyta</taxon>
        <taxon>Spermatophyta</taxon>
        <taxon>Magnoliopsida</taxon>
        <taxon>Liliopsida</taxon>
        <taxon>Poales</taxon>
        <taxon>Poaceae</taxon>
        <taxon>PACMAD clade</taxon>
        <taxon>Panicoideae</taxon>
        <taxon>Andropogonodae</taxon>
        <taxon>Andropogoneae</taxon>
        <taxon>Tripsacinae</taxon>
        <taxon>Zea</taxon>
    </lineage>
</organism>
<evidence type="ECO:0000313" key="1">
    <source>
        <dbReference type="EnsemblPlants" id="Zm00001eb237730_P001"/>
    </source>
</evidence>
<proteinExistence type="predicted"/>
<reference evidence="2" key="1">
    <citation type="journal article" date="2009" name="Science">
        <title>The B73 maize genome: complexity, diversity, and dynamics.</title>
        <authorList>
            <person name="Schnable P.S."/>
            <person name="Ware D."/>
            <person name="Fulton R.S."/>
            <person name="Stein J.C."/>
            <person name="Wei F."/>
            <person name="Pasternak S."/>
            <person name="Liang C."/>
            <person name="Zhang J."/>
            <person name="Fulton L."/>
            <person name="Graves T.A."/>
            <person name="Minx P."/>
            <person name="Reily A.D."/>
            <person name="Courtney L."/>
            <person name="Kruchowski S.S."/>
            <person name="Tomlinson C."/>
            <person name="Strong C."/>
            <person name="Delehaunty K."/>
            <person name="Fronick C."/>
            <person name="Courtney B."/>
            <person name="Rock S.M."/>
            <person name="Belter E."/>
            <person name="Du F."/>
            <person name="Kim K."/>
            <person name="Abbott R.M."/>
            <person name="Cotton M."/>
            <person name="Levy A."/>
            <person name="Marchetto P."/>
            <person name="Ochoa K."/>
            <person name="Jackson S.M."/>
            <person name="Gillam B."/>
            <person name="Chen W."/>
            <person name="Yan L."/>
            <person name="Higginbotham J."/>
            <person name="Cardenas M."/>
            <person name="Waligorski J."/>
            <person name="Applebaum E."/>
            <person name="Phelps L."/>
            <person name="Falcone J."/>
            <person name="Kanchi K."/>
            <person name="Thane T."/>
            <person name="Scimone A."/>
            <person name="Thane N."/>
            <person name="Henke J."/>
            <person name="Wang T."/>
            <person name="Ruppert J."/>
            <person name="Shah N."/>
            <person name="Rotter K."/>
            <person name="Hodges J."/>
            <person name="Ingenthron E."/>
            <person name="Cordes M."/>
            <person name="Kohlberg S."/>
            <person name="Sgro J."/>
            <person name="Delgado B."/>
            <person name="Mead K."/>
            <person name="Chinwalla A."/>
            <person name="Leonard S."/>
            <person name="Crouse K."/>
            <person name="Collura K."/>
            <person name="Kudrna D."/>
            <person name="Currie J."/>
            <person name="He R."/>
            <person name="Angelova A."/>
            <person name="Rajasekar S."/>
            <person name="Mueller T."/>
            <person name="Lomeli R."/>
            <person name="Scara G."/>
            <person name="Ko A."/>
            <person name="Delaney K."/>
            <person name="Wissotski M."/>
            <person name="Lopez G."/>
            <person name="Campos D."/>
            <person name="Braidotti M."/>
            <person name="Ashley E."/>
            <person name="Golser W."/>
            <person name="Kim H."/>
            <person name="Lee S."/>
            <person name="Lin J."/>
            <person name="Dujmic Z."/>
            <person name="Kim W."/>
            <person name="Talag J."/>
            <person name="Zuccolo A."/>
            <person name="Fan C."/>
            <person name="Sebastian A."/>
            <person name="Kramer M."/>
            <person name="Spiegel L."/>
            <person name="Nascimento L."/>
            <person name="Zutavern T."/>
            <person name="Miller B."/>
            <person name="Ambroise C."/>
            <person name="Muller S."/>
            <person name="Spooner W."/>
            <person name="Narechania A."/>
            <person name="Ren L."/>
            <person name="Wei S."/>
            <person name="Kumari S."/>
            <person name="Faga B."/>
            <person name="Levy M.J."/>
            <person name="McMahan L."/>
            <person name="Van Buren P."/>
            <person name="Vaughn M.W."/>
            <person name="Ying K."/>
            <person name="Yeh C.-T."/>
            <person name="Emrich S.J."/>
            <person name="Jia Y."/>
            <person name="Kalyanaraman A."/>
            <person name="Hsia A.-P."/>
            <person name="Barbazuk W.B."/>
            <person name="Baucom R.S."/>
            <person name="Brutnell T.P."/>
            <person name="Carpita N.C."/>
            <person name="Chaparro C."/>
            <person name="Chia J.-M."/>
            <person name="Deragon J.-M."/>
            <person name="Estill J.C."/>
            <person name="Fu Y."/>
            <person name="Jeddeloh J.A."/>
            <person name="Han Y."/>
            <person name="Lee H."/>
            <person name="Li P."/>
            <person name="Lisch D.R."/>
            <person name="Liu S."/>
            <person name="Liu Z."/>
            <person name="Nagel D.H."/>
            <person name="McCann M.C."/>
            <person name="SanMiguel P."/>
            <person name="Myers A.M."/>
            <person name="Nettleton D."/>
            <person name="Nguyen J."/>
            <person name="Penning B.W."/>
            <person name="Ponnala L."/>
            <person name="Schneider K.L."/>
            <person name="Schwartz D.C."/>
            <person name="Sharma A."/>
            <person name="Soderlund C."/>
            <person name="Springer N.M."/>
            <person name="Sun Q."/>
            <person name="Wang H."/>
            <person name="Waterman M."/>
            <person name="Westerman R."/>
            <person name="Wolfgruber T.K."/>
            <person name="Yang L."/>
            <person name="Yu Y."/>
            <person name="Zhang L."/>
            <person name="Zhou S."/>
            <person name="Zhu Q."/>
            <person name="Bennetzen J.L."/>
            <person name="Dawe R.K."/>
            <person name="Jiang J."/>
            <person name="Jiang N."/>
            <person name="Presting G.G."/>
            <person name="Wessler S.R."/>
            <person name="Aluru S."/>
            <person name="Martienssen R.A."/>
            <person name="Clifton S.W."/>
            <person name="McCombie W.R."/>
            <person name="Wing R.A."/>
            <person name="Wilson R.K."/>
        </authorList>
    </citation>
    <scope>NUCLEOTIDE SEQUENCE [LARGE SCALE GENOMIC DNA]</scope>
    <source>
        <strain evidence="2">cv. B73</strain>
    </source>
</reference>
<accession>A0A804PGS7</accession>
<sequence>MLIVFHLGQNFWGNLQTRLAIDQAQQTGLHPRTRLKLNKTERNTVRLTKLNGWLTNKLVHQRITSECGSEFPEESFVYRIKITWQQSTAISKLNILGLFSLCPYVQKDQVLELTRTILAVVYRAQVFFFAFHLRFYISCCIHCLSPQPLFNASYVYL</sequence>
<reference evidence="1" key="3">
    <citation type="submission" date="2021-05" db="UniProtKB">
        <authorList>
            <consortium name="EnsemblPlants"/>
        </authorList>
    </citation>
    <scope>IDENTIFICATION</scope>
    <source>
        <strain evidence="1">cv. B73</strain>
    </source>
</reference>
<keyword evidence="2" id="KW-1185">Reference proteome</keyword>
<dbReference type="AlphaFoldDB" id="A0A804PGS7"/>
<name>A0A804PGS7_MAIZE</name>